<name>A0A6J5LAP8_9CAUD</name>
<dbReference type="InterPro" id="IPR029063">
    <property type="entry name" value="SAM-dependent_MTases_sf"/>
</dbReference>
<sequence>MEAYYTHQQYLREILNLMDYSKPIKCLEFGSGIGSSSIFNEFCKINENLNVTSFESDLSWLKEMESKYSLNNYKFKEVNWTDFNYEDLKKEQYDLIFVDQGDWDARIITIDELKNNSTYFILHDYCYYNGFRGYDTSDNNMIENSVDEGTYFHDRYSNYFDLTPKKDLFPPTLILKRKNENNNL</sequence>
<reference evidence="1" key="1">
    <citation type="submission" date="2020-04" db="EMBL/GenBank/DDBJ databases">
        <authorList>
            <person name="Chiriac C."/>
            <person name="Salcher M."/>
            <person name="Ghai R."/>
            <person name="Kavagutti S V."/>
        </authorList>
    </citation>
    <scope>NUCLEOTIDE SEQUENCE</scope>
</reference>
<dbReference type="SUPFAM" id="SSF53335">
    <property type="entry name" value="S-adenosyl-L-methionine-dependent methyltransferases"/>
    <property type="match status" value="1"/>
</dbReference>
<proteinExistence type="predicted"/>
<organism evidence="1">
    <name type="scientific">uncultured Caudovirales phage</name>
    <dbReference type="NCBI Taxonomy" id="2100421"/>
    <lineage>
        <taxon>Viruses</taxon>
        <taxon>Duplodnaviria</taxon>
        <taxon>Heunggongvirae</taxon>
        <taxon>Uroviricota</taxon>
        <taxon>Caudoviricetes</taxon>
        <taxon>Peduoviridae</taxon>
        <taxon>Maltschvirus</taxon>
        <taxon>Maltschvirus maltsch</taxon>
    </lineage>
</organism>
<evidence type="ECO:0000313" key="1">
    <source>
        <dbReference type="EMBL" id="CAB4130326.1"/>
    </source>
</evidence>
<gene>
    <name evidence="1" type="ORF">UFOVP117_368</name>
</gene>
<dbReference type="Gene3D" id="3.40.50.150">
    <property type="entry name" value="Vaccinia Virus protein VP39"/>
    <property type="match status" value="1"/>
</dbReference>
<dbReference type="EMBL" id="LR796235">
    <property type="protein sequence ID" value="CAB4130326.1"/>
    <property type="molecule type" value="Genomic_DNA"/>
</dbReference>
<protein>
    <submittedName>
        <fullName evidence="1">Uncharacterized protein</fullName>
    </submittedName>
</protein>
<accession>A0A6J5LAP8</accession>